<feature type="transmembrane region" description="Helical" evidence="6">
    <location>
        <begin position="311"/>
        <end position="331"/>
    </location>
</feature>
<evidence type="ECO:0000256" key="5">
    <source>
        <dbReference type="SAM" id="MobiDB-lite"/>
    </source>
</evidence>
<dbReference type="SUPFAM" id="SSF103473">
    <property type="entry name" value="MFS general substrate transporter"/>
    <property type="match status" value="1"/>
</dbReference>
<gene>
    <name evidence="7" type="ORF">I8D64_04430</name>
</gene>
<keyword evidence="4 6" id="KW-0472">Membrane</keyword>
<feature type="transmembrane region" description="Helical" evidence="6">
    <location>
        <begin position="176"/>
        <end position="198"/>
    </location>
</feature>
<evidence type="ECO:0000313" key="8">
    <source>
        <dbReference type="Proteomes" id="UP000612352"/>
    </source>
</evidence>
<evidence type="ECO:0000256" key="6">
    <source>
        <dbReference type="SAM" id="Phobius"/>
    </source>
</evidence>
<dbReference type="InterPro" id="IPR051788">
    <property type="entry name" value="MFS_Transporter"/>
</dbReference>
<proteinExistence type="predicted"/>
<dbReference type="CDD" id="cd17393">
    <property type="entry name" value="MFS_MosC_like"/>
    <property type="match status" value="1"/>
</dbReference>
<accession>A0ABS1B7Q0</accession>
<dbReference type="InterPro" id="IPR036259">
    <property type="entry name" value="MFS_trans_sf"/>
</dbReference>
<feature type="transmembrane region" description="Helical" evidence="6">
    <location>
        <begin position="26"/>
        <end position="46"/>
    </location>
</feature>
<comment type="subcellular location">
    <subcellularLocation>
        <location evidence="1">Membrane</location>
        <topology evidence="1">Multi-pass membrane protein</topology>
    </subcellularLocation>
</comment>
<dbReference type="Pfam" id="PF07690">
    <property type="entry name" value="MFS_1"/>
    <property type="match status" value="2"/>
</dbReference>
<sequence length="464" mass="47446">MTSSRSSRQTRPPRAPVAADARRARWAVSLIFFLNGASFCAILPRYPQLVESIGLSNGSFGLAVGLGPIGGLAAGLLAAPLMARFGSARVAVAFQVVASTVHLLVYTSATWLWLAAALFLAAASDSITDVSMNAHGMRVERRYRRSILNSYHGWWSLGAVTGGILGSVCAQLEVPLWIQGLVGLVLFGSLALGSRRFLLTGHDSTERRPAALEAGLAAPSAASAAAPAAATEEALVGETAGATSGAAGTSGDDATAGTGATTAGGVTRASTLRGLLLIAALGLVLVFAGATEDAGNTWGALFMRDTFAATPFLAGLAFVALQGTQTVGRFLGDGIVDRLGDRLTARIGALLSGAGMAMALIFPHPATALIGFACAGWGIATLFPAAFRAADEMEGVPHGLGITVLGWFARIGFFVTPPIVGALADALTLRFALWLVPLYALGILVFSGVLSARPAPTTEAEAQS</sequence>
<dbReference type="PANTHER" id="PTHR23514:SF13">
    <property type="entry name" value="INNER MEMBRANE PROTEIN YBJJ"/>
    <property type="match status" value="1"/>
</dbReference>
<keyword evidence="2 6" id="KW-0812">Transmembrane</keyword>
<comment type="caution">
    <text evidence="7">The sequence shown here is derived from an EMBL/GenBank/DDBJ whole genome shotgun (WGS) entry which is preliminary data.</text>
</comment>
<dbReference type="Proteomes" id="UP000612352">
    <property type="component" value="Unassembled WGS sequence"/>
</dbReference>
<evidence type="ECO:0000256" key="4">
    <source>
        <dbReference type="ARBA" id="ARBA00023136"/>
    </source>
</evidence>
<dbReference type="PANTHER" id="PTHR23514">
    <property type="entry name" value="BYPASS OF STOP CODON PROTEIN 6"/>
    <property type="match status" value="1"/>
</dbReference>
<evidence type="ECO:0000256" key="3">
    <source>
        <dbReference type="ARBA" id="ARBA00022989"/>
    </source>
</evidence>
<feature type="transmembrane region" description="Helical" evidence="6">
    <location>
        <begin position="58"/>
        <end position="79"/>
    </location>
</feature>
<dbReference type="EMBL" id="JAEDAJ010000002">
    <property type="protein sequence ID" value="MBK0330644.1"/>
    <property type="molecule type" value="Genomic_DNA"/>
</dbReference>
<feature type="transmembrane region" description="Helical" evidence="6">
    <location>
        <begin position="343"/>
        <end position="362"/>
    </location>
</feature>
<keyword evidence="8" id="KW-1185">Reference proteome</keyword>
<evidence type="ECO:0000256" key="2">
    <source>
        <dbReference type="ARBA" id="ARBA00022692"/>
    </source>
</evidence>
<name>A0ABS1B7Q0_9MICO</name>
<organism evidence="7 8">
    <name type="scientific">Brachybacterium halotolerans</name>
    <dbReference type="NCBI Taxonomy" id="2795215"/>
    <lineage>
        <taxon>Bacteria</taxon>
        <taxon>Bacillati</taxon>
        <taxon>Actinomycetota</taxon>
        <taxon>Actinomycetes</taxon>
        <taxon>Micrococcales</taxon>
        <taxon>Dermabacteraceae</taxon>
        <taxon>Brachybacterium</taxon>
    </lineage>
</organism>
<feature type="region of interest" description="Disordered" evidence="5">
    <location>
        <begin position="241"/>
        <end position="260"/>
    </location>
</feature>
<feature type="transmembrane region" description="Helical" evidence="6">
    <location>
        <begin position="368"/>
        <end position="387"/>
    </location>
</feature>
<protein>
    <submittedName>
        <fullName evidence="7">MFS transporter</fullName>
    </submittedName>
</protein>
<dbReference type="Gene3D" id="1.20.1250.20">
    <property type="entry name" value="MFS general substrate transporter like domains"/>
    <property type="match status" value="2"/>
</dbReference>
<feature type="transmembrane region" description="Helical" evidence="6">
    <location>
        <begin position="431"/>
        <end position="450"/>
    </location>
</feature>
<evidence type="ECO:0000256" key="1">
    <source>
        <dbReference type="ARBA" id="ARBA00004141"/>
    </source>
</evidence>
<keyword evidence="3 6" id="KW-1133">Transmembrane helix</keyword>
<dbReference type="InterPro" id="IPR011701">
    <property type="entry name" value="MFS"/>
</dbReference>
<evidence type="ECO:0000313" key="7">
    <source>
        <dbReference type="EMBL" id="MBK0330644.1"/>
    </source>
</evidence>
<reference evidence="7 8" key="1">
    <citation type="submission" date="2020-12" db="EMBL/GenBank/DDBJ databases">
        <title>Brachybacterium sp. MASK1Z-5, whole genome shotgun sequence.</title>
        <authorList>
            <person name="Tuo L."/>
        </authorList>
    </citation>
    <scope>NUCLEOTIDE SEQUENCE [LARGE SCALE GENOMIC DNA]</scope>
    <source>
        <strain evidence="7 8">MASK1Z-5</strain>
    </source>
</reference>
<feature type="transmembrane region" description="Helical" evidence="6">
    <location>
        <begin position="274"/>
        <end position="291"/>
    </location>
</feature>
<feature type="transmembrane region" description="Helical" evidence="6">
    <location>
        <begin position="399"/>
        <end position="419"/>
    </location>
</feature>
<feature type="transmembrane region" description="Helical" evidence="6">
    <location>
        <begin position="111"/>
        <end position="130"/>
    </location>
</feature>